<dbReference type="EMBL" id="BDDM01000379">
    <property type="protein sequence ID" value="GAT78992.1"/>
    <property type="molecule type" value="Genomic_DNA"/>
</dbReference>
<dbReference type="Proteomes" id="UP000092731">
    <property type="component" value="Unassembled WGS sequence"/>
</dbReference>
<protein>
    <submittedName>
        <fullName evidence="1">Uncharacterized protein</fullName>
    </submittedName>
</protein>
<evidence type="ECO:0000313" key="2">
    <source>
        <dbReference type="Proteomes" id="UP000092731"/>
    </source>
</evidence>
<proteinExistence type="predicted"/>
<evidence type="ECO:0000313" key="1">
    <source>
        <dbReference type="EMBL" id="GAT78992.1"/>
    </source>
</evidence>
<name>A0A170TN29_EHRRU</name>
<reference evidence="2" key="1">
    <citation type="submission" date="2016-05" db="EMBL/GenBank/DDBJ databases">
        <title>Draft genome sequences of four strains of Ehrlichia ruminantium, a tick-borne pathogen of ruminants, isolated from Zimbabwe, The Gambia and Ghana.</title>
        <authorList>
            <person name="Nakao R."/>
            <person name="Jongejan F."/>
            <person name="Sugimoto C."/>
        </authorList>
    </citation>
    <scope>NUCLEOTIDE SEQUENCE [LARGE SCALE GENOMIC DNA]</scope>
    <source>
        <strain evidence="2">Pokoase 417</strain>
    </source>
</reference>
<accession>A0A170TN29</accession>
<gene>
    <name evidence="1" type="ORF">EHRUM3_12260</name>
</gene>
<comment type="caution">
    <text evidence="1">The sequence shown here is derived from an EMBL/GenBank/DDBJ whole genome shotgun (WGS) entry which is preliminary data.</text>
</comment>
<sequence length="47" mass="5625">VEWPDLLSNIVNFNLRINIQYSIKDVLRNINVSTDDDFWYNILKSII</sequence>
<dbReference type="AlphaFoldDB" id="A0A170TN29"/>
<organism evidence="1 2">
    <name type="scientific">Ehrlichia ruminantium</name>
    <name type="common">heartwater rickettsia</name>
    <name type="synonym">Cowdria ruminantium</name>
    <dbReference type="NCBI Taxonomy" id="779"/>
    <lineage>
        <taxon>Bacteria</taxon>
        <taxon>Pseudomonadati</taxon>
        <taxon>Pseudomonadota</taxon>
        <taxon>Alphaproteobacteria</taxon>
        <taxon>Rickettsiales</taxon>
        <taxon>Anaplasmataceae</taxon>
        <taxon>Ehrlichia</taxon>
    </lineage>
</organism>
<feature type="non-terminal residue" evidence="1">
    <location>
        <position position="1"/>
    </location>
</feature>